<gene>
    <name evidence="1" type="primary">LOC123425424</name>
</gene>
<dbReference type="Gramene" id="HORVU.MOREX.r2.1HG0017710.1">
    <property type="protein sequence ID" value="HORVU.MOREX.r2.1HG0017710.1.CDS.1"/>
    <property type="gene ID" value="HORVU.MOREX.r2.1HG0017710"/>
</dbReference>
<dbReference type="AlphaFoldDB" id="M0W4D2"/>
<protein>
    <submittedName>
        <fullName evidence="1">Uncharacterized protein</fullName>
    </submittedName>
</protein>
<dbReference type="RefSeq" id="XP_044965068.1">
    <property type="nucleotide sequence ID" value="XM_045109133.1"/>
</dbReference>
<dbReference type="RefSeq" id="XP_044965060.1">
    <property type="nucleotide sequence ID" value="XM_045109125.1"/>
</dbReference>
<dbReference type="STRING" id="112509.M0W4D2"/>
<reference evidence="1" key="3">
    <citation type="submission" date="2022-01" db="UniProtKB">
        <authorList>
            <consortium name="EnsemblPlants"/>
        </authorList>
    </citation>
    <scope>IDENTIFICATION</scope>
    <source>
        <strain evidence="1">subsp. vulgare</strain>
    </source>
</reference>
<dbReference type="eggNOG" id="ENOG502RY48">
    <property type="taxonomic scope" value="Eukaryota"/>
</dbReference>
<dbReference type="ExpressionAtlas" id="M0W4D2">
    <property type="expression patterns" value="baseline"/>
</dbReference>
<reference evidence="1" key="2">
    <citation type="submission" date="2020-10" db="EMBL/GenBank/DDBJ databases">
        <authorList>
            <person name="Scholz U."/>
            <person name="Mascher M."/>
            <person name="Fiebig A."/>
        </authorList>
    </citation>
    <scope>NUCLEOTIDE SEQUENCE [LARGE SCALE GENOMIC DNA]</scope>
    <source>
        <strain evidence="1">cv. Morex</strain>
    </source>
</reference>
<dbReference type="PANTHER" id="PTHR31170">
    <property type="entry name" value="BNAC04G53230D PROTEIN"/>
    <property type="match status" value="1"/>
</dbReference>
<dbReference type="Pfam" id="PF03140">
    <property type="entry name" value="DUF247"/>
    <property type="match status" value="1"/>
</dbReference>
<dbReference type="GeneID" id="123425424"/>
<dbReference type="KEGG" id="hvg:123425424"/>
<keyword evidence="2" id="KW-1185">Reference proteome</keyword>
<name>M0W4D2_HORVV</name>
<dbReference type="InParanoid" id="M0W4D2"/>
<organism evidence="1 2">
    <name type="scientific">Hordeum vulgare subsp. vulgare</name>
    <name type="common">Domesticated barley</name>
    <dbReference type="NCBI Taxonomy" id="112509"/>
    <lineage>
        <taxon>Eukaryota</taxon>
        <taxon>Viridiplantae</taxon>
        <taxon>Streptophyta</taxon>
        <taxon>Embryophyta</taxon>
        <taxon>Tracheophyta</taxon>
        <taxon>Spermatophyta</taxon>
        <taxon>Magnoliopsida</taxon>
        <taxon>Liliopsida</taxon>
        <taxon>Poales</taxon>
        <taxon>Poaceae</taxon>
        <taxon>BOP clade</taxon>
        <taxon>Pooideae</taxon>
        <taxon>Triticodae</taxon>
        <taxon>Triticeae</taxon>
        <taxon>Hordeinae</taxon>
        <taxon>Hordeum</taxon>
    </lineage>
</organism>
<proteinExistence type="predicted"/>
<accession>M0W4D2</accession>
<sequence length="559" mass="64088">MTEVEDIMSDIEIEELGNSMKGALTKNLLLDIVYDSAFEFCLIPRIHEHIRVIDRYSYEPIIVSIGPYHDGSPALSFMEREKWNCLDYLLKLNCEKGLKDYLTIVNGLEKRARMCYSGDVKMNKRKLLQTLLLGGCFVLVSLVGLNELISGDQSGLSSSPHTRILEEDLSSGLHNVTARNEGEQMNMRTQNAMKGTVVEQQSVNSKHSGVENLVLEIELCSETSGHQTGQCLYQDNAQLIGQWYDVFVTHDLLLLENQIPFFIVEGIYEVLTSNKMVPTTTCKSSVAQYMEKYVSFYPTAIRESNRPKDFDHLLHLCHMYFRHSSNQDEHDDLSTRHYIHQFLQLGRDYLSNLGLSRNVHLGLSHDGHFPNRWRRATQYHEAGIEFSRRTQSERNPHSLLDIKLRGGVLEIPFLFVDEESIVRFRNFIALEQTSPQVGNDVTAYIIFMAKLMSMPDDVALLARKGVIAHHMRTDKEVSQLFTRLTKGVVFDFYGNYYLNPLCIALEAYYQNRLHRWVAWLRHNHLSNPWLVVAALAGVIVLFCTIAQTVLTVESYVNPK</sequence>
<dbReference type="InterPro" id="IPR004158">
    <property type="entry name" value="DUF247_pln"/>
</dbReference>
<dbReference type="Gramene" id="HORVU.MOREX.r3.1HG0022360.1">
    <property type="protein sequence ID" value="HORVU.MOREX.r3.1HG0022360.1.CDS1"/>
    <property type="gene ID" value="HORVU.MOREX.r3.1HG0022360"/>
</dbReference>
<dbReference type="OrthoDB" id="672127at2759"/>
<evidence type="ECO:0000313" key="1">
    <source>
        <dbReference type="EnsemblPlants" id="HORVU.MOREX.r3.1HG0022360.1.CDS1"/>
    </source>
</evidence>
<evidence type="ECO:0000313" key="2">
    <source>
        <dbReference type="Proteomes" id="UP000011116"/>
    </source>
</evidence>
<dbReference type="PaxDb" id="4513-MLOC_43473.2"/>
<dbReference type="PANTHER" id="PTHR31170:SF18">
    <property type="entry name" value="(WILD MALAYSIAN BANANA) HYPOTHETICAL PROTEIN"/>
    <property type="match status" value="1"/>
</dbReference>
<dbReference type="FunCoup" id="M0W4D2">
    <property type="interactions" value="587"/>
</dbReference>
<dbReference type="Proteomes" id="UP000011116">
    <property type="component" value="Chromosome 1H"/>
</dbReference>
<dbReference type="EnsemblPlants" id="HORVU.MOREX.r3.1HG0022360.1">
    <property type="protein sequence ID" value="HORVU.MOREX.r3.1HG0022360.1.CDS1"/>
    <property type="gene ID" value="HORVU.MOREX.r3.1HG0022360"/>
</dbReference>
<reference evidence="2" key="1">
    <citation type="journal article" date="2012" name="Nature">
        <title>A physical, genetic and functional sequence assembly of the barley genome.</title>
        <authorList>
            <consortium name="The International Barley Genome Sequencing Consortium"/>
            <person name="Mayer K.F."/>
            <person name="Waugh R."/>
            <person name="Brown J.W."/>
            <person name="Schulman A."/>
            <person name="Langridge P."/>
            <person name="Platzer M."/>
            <person name="Fincher G.B."/>
            <person name="Muehlbauer G.J."/>
            <person name="Sato K."/>
            <person name="Close T.J."/>
            <person name="Wise R.P."/>
            <person name="Stein N."/>
        </authorList>
    </citation>
    <scope>NUCLEOTIDE SEQUENCE [LARGE SCALE GENOMIC DNA]</scope>
    <source>
        <strain evidence="2">cv. Morex</strain>
    </source>
</reference>